<dbReference type="InterPro" id="IPR041881">
    <property type="entry name" value="PqqD_sf"/>
</dbReference>
<reference evidence="1" key="2">
    <citation type="journal article" date="2021" name="PeerJ">
        <title>Extensive microbial diversity within the chicken gut microbiome revealed by metagenomics and culture.</title>
        <authorList>
            <person name="Gilroy R."/>
            <person name="Ravi A."/>
            <person name="Getino M."/>
            <person name="Pursley I."/>
            <person name="Horton D.L."/>
            <person name="Alikhan N.F."/>
            <person name="Baker D."/>
            <person name="Gharbi K."/>
            <person name="Hall N."/>
            <person name="Watson M."/>
            <person name="Adriaenssens E.M."/>
            <person name="Foster-Nyarko E."/>
            <person name="Jarju S."/>
            <person name="Secka A."/>
            <person name="Antonio M."/>
            <person name="Oren A."/>
            <person name="Chaudhuri R.R."/>
            <person name="La Ragione R."/>
            <person name="Hildebrand F."/>
            <person name="Pallen M.J."/>
        </authorList>
    </citation>
    <scope>NUCLEOTIDE SEQUENCE</scope>
    <source>
        <strain evidence="1">ChiSxjej2B14-8506</strain>
    </source>
</reference>
<feature type="non-terminal residue" evidence="1">
    <location>
        <position position="1"/>
    </location>
</feature>
<dbReference type="InterPro" id="IPR008792">
    <property type="entry name" value="PQQD"/>
</dbReference>
<evidence type="ECO:0000313" key="1">
    <source>
        <dbReference type="EMBL" id="HIU47104.1"/>
    </source>
</evidence>
<proteinExistence type="predicted"/>
<dbReference type="AlphaFoldDB" id="A0A9D1S4M0"/>
<accession>A0A9D1S4M0</accession>
<organism evidence="1 2">
    <name type="scientific">Candidatus Fimadaptatus faecigallinarum</name>
    <dbReference type="NCBI Taxonomy" id="2840814"/>
    <lineage>
        <taxon>Bacteria</taxon>
        <taxon>Bacillati</taxon>
        <taxon>Bacillota</taxon>
        <taxon>Clostridia</taxon>
        <taxon>Eubacteriales</taxon>
        <taxon>Candidatus Fimadaptatus</taxon>
    </lineage>
</organism>
<protein>
    <submittedName>
        <fullName evidence="1">PqqD family peptide modification chaperone</fullName>
    </submittedName>
</protein>
<gene>
    <name evidence="1" type="ORF">IAC59_07575</name>
</gene>
<comment type="caution">
    <text evidence="1">The sequence shown here is derived from an EMBL/GenBank/DDBJ whole genome shotgun (WGS) entry which is preliminary data.</text>
</comment>
<dbReference type="Proteomes" id="UP000824123">
    <property type="component" value="Unassembled WGS sequence"/>
</dbReference>
<name>A0A9D1S4M0_9FIRM</name>
<dbReference type="Gene3D" id="1.10.10.1150">
    <property type="entry name" value="Coenzyme PQQ synthesis protein D (PqqD)"/>
    <property type="match status" value="1"/>
</dbReference>
<sequence>SIDVSDVITELAQEYDSPHEEIEELTSQLLKKLQEVGVVTIED</sequence>
<dbReference type="EMBL" id="DVNK01000045">
    <property type="protein sequence ID" value="HIU47104.1"/>
    <property type="molecule type" value="Genomic_DNA"/>
</dbReference>
<reference evidence="1" key="1">
    <citation type="submission" date="2020-10" db="EMBL/GenBank/DDBJ databases">
        <authorList>
            <person name="Gilroy R."/>
        </authorList>
    </citation>
    <scope>NUCLEOTIDE SEQUENCE</scope>
    <source>
        <strain evidence="1">ChiSxjej2B14-8506</strain>
    </source>
</reference>
<dbReference type="Pfam" id="PF05402">
    <property type="entry name" value="PqqD"/>
    <property type="match status" value="1"/>
</dbReference>
<evidence type="ECO:0000313" key="2">
    <source>
        <dbReference type="Proteomes" id="UP000824123"/>
    </source>
</evidence>